<accession>A0A6B0RRT9</accession>
<dbReference type="GO" id="GO:0043130">
    <property type="term" value="F:ubiquitin binding"/>
    <property type="evidence" value="ECO:0007669"/>
    <property type="project" value="InterPro"/>
</dbReference>
<feature type="domain" description="W2" evidence="9">
    <location>
        <begin position="399"/>
        <end position="610"/>
    </location>
</feature>
<dbReference type="Proteomes" id="UP000322234">
    <property type="component" value="Unassembled WGS sequence"/>
</dbReference>
<dbReference type="GO" id="GO:0005737">
    <property type="term" value="C:cytoplasm"/>
    <property type="evidence" value="ECO:0007669"/>
    <property type="project" value="UniProtKB-SubCell"/>
</dbReference>
<evidence type="ECO:0000259" key="9">
    <source>
        <dbReference type="PROSITE" id="PS51363"/>
    </source>
</evidence>
<feature type="domain" description="CUE" evidence="8">
    <location>
        <begin position="751"/>
        <end position="794"/>
    </location>
</feature>
<dbReference type="SMART" id="SM00544">
    <property type="entry name" value="MA3"/>
    <property type="match status" value="1"/>
</dbReference>
<dbReference type="SUPFAM" id="SSF48371">
    <property type="entry name" value="ARM repeat"/>
    <property type="match status" value="2"/>
</dbReference>
<proteinExistence type="inferred from homology"/>
<keyword evidence="6" id="KW-0539">Nucleus</keyword>
<evidence type="ECO:0000313" key="11">
    <source>
        <dbReference type="EMBL" id="MXQ92645.1"/>
    </source>
</evidence>
<comment type="similarity">
    <text evidence="3">Belongs to the CUEDC2 family.</text>
</comment>
<name>A0A6B0RRT9_9CETA</name>
<evidence type="ECO:0000256" key="6">
    <source>
        <dbReference type="ARBA" id="ARBA00023242"/>
    </source>
</evidence>
<dbReference type="PANTHER" id="PTHR12493:SF0">
    <property type="entry name" value="CUE DOMAIN-CONTAINING PROTEIN 2"/>
    <property type="match status" value="1"/>
</dbReference>
<organism evidence="11 12">
    <name type="scientific">Bos mutus</name>
    <name type="common">wild yak</name>
    <dbReference type="NCBI Taxonomy" id="72004"/>
    <lineage>
        <taxon>Eukaryota</taxon>
        <taxon>Metazoa</taxon>
        <taxon>Chordata</taxon>
        <taxon>Craniata</taxon>
        <taxon>Vertebrata</taxon>
        <taxon>Euteleostomi</taxon>
        <taxon>Mammalia</taxon>
        <taxon>Eutheria</taxon>
        <taxon>Laurasiatheria</taxon>
        <taxon>Artiodactyla</taxon>
        <taxon>Ruminantia</taxon>
        <taxon>Pecora</taxon>
        <taxon>Bovidae</taxon>
        <taxon>Bovinae</taxon>
        <taxon>Bos</taxon>
    </lineage>
</organism>
<dbReference type="AlphaFoldDB" id="A0A6B0RRT9"/>
<comment type="caution">
    <text evidence="11">The sequence shown here is derived from an EMBL/GenBank/DDBJ whole genome shotgun (WGS) entry which is preliminary data.</text>
</comment>
<dbReference type="InterPro" id="IPR003891">
    <property type="entry name" value="Initiation_fac_eIF4g_MI"/>
</dbReference>
<evidence type="ECO:0000256" key="4">
    <source>
        <dbReference type="ARBA" id="ARBA00022490"/>
    </source>
</evidence>
<dbReference type="CDD" id="cd14367">
    <property type="entry name" value="CUE_CUED2"/>
    <property type="match status" value="1"/>
</dbReference>
<evidence type="ECO:0000256" key="1">
    <source>
        <dbReference type="ARBA" id="ARBA00004123"/>
    </source>
</evidence>
<dbReference type="PROSITE" id="PS51366">
    <property type="entry name" value="MI"/>
    <property type="match status" value="1"/>
</dbReference>
<dbReference type="PROSITE" id="PS51140">
    <property type="entry name" value="CUE"/>
    <property type="match status" value="1"/>
</dbReference>
<evidence type="ECO:0000256" key="3">
    <source>
        <dbReference type="ARBA" id="ARBA00006106"/>
    </source>
</evidence>
<keyword evidence="5" id="KW-0833">Ubl conjugation pathway</keyword>
<dbReference type="EMBL" id="VBQZ03000085">
    <property type="protein sequence ID" value="MXQ92645.1"/>
    <property type="molecule type" value="Genomic_DNA"/>
</dbReference>
<evidence type="ECO:0000256" key="5">
    <source>
        <dbReference type="ARBA" id="ARBA00022786"/>
    </source>
</evidence>
<dbReference type="PROSITE" id="PS51363">
    <property type="entry name" value="W2"/>
    <property type="match status" value="1"/>
</dbReference>
<dbReference type="InterPro" id="IPR016024">
    <property type="entry name" value="ARM-type_fold"/>
</dbReference>
<dbReference type="Gene3D" id="1.25.40.180">
    <property type="match status" value="2"/>
</dbReference>
<evidence type="ECO:0000259" key="10">
    <source>
        <dbReference type="PROSITE" id="PS51366"/>
    </source>
</evidence>
<dbReference type="InterPro" id="IPR039805">
    <property type="entry name" value="CUE_CUED2"/>
</dbReference>
<comment type="subcellular location">
    <subcellularLocation>
        <location evidence="2">Cytoplasm</location>
    </subcellularLocation>
    <subcellularLocation>
        <location evidence="1">Nucleus</location>
    </subcellularLocation>
</comment>
<evidence type="ECO:0000313" key="12">
    <source>
        <dbReference type="Proteomes" id="UP000322234"/>
    </source>
</evidence>
<protein>
    <recommendedName>
        <fullName evidence="13">CUE domain-containing protein</fullName>
    </recommendedName>
</protein>
<feature type="domain" description="MI" evidence="10">
    <location>
        <begin position="222"/>
        <end position="345"/>
    </location>
</feature>
<evidence type="ECO:0000259" key="8">
    <source>
        <dbReference type="PROSITE" id="PS51140"/>
    </source>
</evidence>
<dbReference type="InterPro" id="IPR003307">
    <property type="entry name" value="W2_domain"/>
</dbReference>
<dbReference type="GO" id="GO:0005634">
    <property type="term" value="C:nucleus"/>
    <property type="evidence" value="ECO:0007669"/>
    <property type="project" value="UniProtKB-SubCell"/>
</dbReference>
<evidence type="ECO:0000256" key="2">
    <source>
        <dbReference type="ARBA" id="ARBA00004496"/>
    </source>
</evidence>
<dbReference type="CDD" id="cd11559">
    <property type="entry name" value="W2_eIF4G1_like"/>
    <property type="match status" value="1"/>
</dbReference>
<dbReference type="InterPro" id="IPR003892">
    <property type="entry name" value="CUE"/>
</dbReference>
<dbReference type="PANTHER" id="PTHR12493">
    <property type="entry name" value="CUE DOMAIN CONTAINING 2"/>
    <property type="match status" value="1"/>
</dbReference>
<keyword evidence="4" id="KW-0963">Cytoplasm</keyword>
<dbReference type="FunFam" id="1.25.40.180:FF:000017">
    <property type="entry name" value="Eukaryotic translation initiation factor 4 gamma 2"/>
    <property type="match status" value="1"/>
</dbReference>
<sequence>MYAYYCRAPGEDIWPLLQHLTYTYQPAPLLLPPIQAHNFCSRPRDLCAGEWAGPQEYHCFHSTGAPLKVAPPFWAFPPAFAAALRPPFPAPSYLGPSLQAPAATGQAAVESGAQWPEGGTVQAELRWGRVERALGPRLELPDSVRRELRRISLRPAQSFLMNKNQVPKLQPQITMIPPSAQPPRTQTPPLGQTPQLGLKTNPPLIQEKPAKTSKKPPPSKEELLKLTETVVTEYLNSGNANEAVNGVREMRAPKHFLPEMLSKVIILSLDRSDEDKEKASSLISLLKQEGIATSDNFMQAFLNVLDQCPKLEVDIPLVKSYLAQFAARAIISELVSISELAQPLESGTHFPLFLLCLQQLAKLQDREWLTELFQQSKVNMQKMLPEIDQNKDRMLEILEGKGLSFLFPLLKLEKELLKQIKLDPSPQTIYKWIKDNISPKLHVDKGFVNILMTSFLQYISSEVNPPSDETDSSSAPSKEQLEQEKQLLLSFKPVMQKFLHDHVDLQVSALYALQVHCYNSNFPKGERTSVIITTNGWAVVALNNGVTFCLLGMLLRFFVHFYDMEIIEEEAFLAWKEDITQEFPGKGKALFQGIPQHTSVHQSPGSRGESMELERIVSAALLAFVQTHLPEADLSGLDDVIFSYVLGVLGDLGPSGPSEENFDMEAFTEMMEAYVPGFAHIPRGTIGDMIQKLSGQLSGARNKENVQPQSSEVQGQVSISPEPLQRPEKLKEEMMSSAGDTQDEAAGPEEELLPGVDVLLEVFPTCSVEQAQWVLAKARGDLEEAVQMLVEGKQGPPAWDGPNQDLPRRLRGPQKDELKSFILQKYMMVDSAEDQKIHRPMAPKEAPKKLIRYIDNQIVSTKGERFKDVRNPEAEEMKATYINLKPARKYRFH</sequence>
<feature type="region of interest" description="Disordered" evidence="7">
    <location>
        <begin position="697"/>
        <end position="748"/>
    </location>
</feature>
<feature type="compositionally biased region" description="Polar residues" evidence="7">
    <location>
        <begin position="697"/>
        <end position="719"/>
    </location>
</feature>
<evidence type="ECO:0000256" key="7">
    <source>
        <dbReference type="SAM" id="MobiDB-lite"/>
    </source>
</evidence>
<evidence type="ECO:0008006" key="13">
    <source>
        <dbReference type="Google" id="ProtNLM"/>
    </source>
</evidence>
<gene>
    <name evidence="11" type="ORF">E5288_WYG004434</name>
</gene>
<feature type="compositionally biased region" description="Polar residues" evidence="7">
    <location>
        <begin position="182"/>
        <end position="195"/>
    </location>
</feature>
<feature type="compositionally biased region" description="Basic and acidic residues" evidence="7">
    <location>
        <begin position="725"/>
        <end position="734"/>
    </location>
</feature>
<feature type="region of interest" description="Disordered" evidence="7">
    <location>
        <begin position="178"/>
        <end position="220"/>
    </location>
</feature>
<reference evidence="11" key="1">
    <citation type="submission" date="2019-10" db="EMBL/GenBank/DDBJ databases">
        <title>The sequence and de novo assembly of the wild yak genome.</title>
        <authorList>
            <person name="Liu Y."/>
        </authorList>
    </citation>
    <scope>NUCLEOTIDE SEQUENCE [LARGE SCALE GENOMIC DNA]</scope>
    <source>
        <strain evidence="11">WY2019</strain>
    </source>
</reference>
<dbReference type="SMART" id="SM00515">
    <property type="entry name" value="eIF5C"/>
    <property type="match status" value="1"/>
</dbReference>
<keyword evidence="12" id="KW-1185">Reference proteome</keyword>
<dbReference type="Pfam" id="PF02847">
    <property type="entry name" value="MA3"/>
    <property type="match status" value="1"/>
</dbReference>